<dbReference type="Pfam" id="PF03101">
    <property type="entry name" value="FAR1"/>
    <property type="match status" value="1"/>
</dbReference>
<evidence type="ECO:0000256" key="1">
    <source>
        <dbReference type="ARBA" id="ARBA00022723"/>
    </source>
</evidence>
<dbReference type="PANTHER" id="PTHR47718">
    <property type="entry name" value="OS01G0519700 PROTEIN"/>
    <property type="match status" value="1"/>
</dbReference>
<dbReference type="AlphaFoldDB" id="A0A9R1UDZ0"/>
<dbReference type="EMBL" id="NBSK02000009">
    <property type="protein sequence ID" value="KAJ0185368.1"/>
    <property type="molecule type" value="Genomic_DNA"/>
</dbReference>
<evidence type="ECO:0000256" key="5">
    <source>
        <dbReference type="SAM" id="MobiDB-lite"/>
    </source>
</evidence>
<dbReference type="InterPro" id="IPR018289">
    <property type="entry name" value="MULE_transposase_dom"/>
</dbReference>
<keyword evidence="3" id="KW-0862">Zinc</keyword>
<sequence>MYTVCIIFNIKQFGVNLLFGNMHRCLLQTIMSEVEATNQAIEPYITEDIDRNDYVEATYECQKINSIGMNVEFDEDEVNDESILGKVFDTPDDAYTFYNDYSFLHGFGIRRDDTIKNPKTNEPFRKIYVCNKEGFKRMDKKDSSENEKKRRRDIRTGCQAKLRITRQEDGKWLVDSFNDTHNHDLTMTPTKVMKHRSHSNFHRSIEGKSLMVQFGQAGLKPSQIKKVVNTMKTSNVADVTSKQCADVLSEQRKQHKGKEFYGIIKHFQDKTLVDSDQYFVVDLSDDGYPRNIFWADGRSRDAYTKFRDVVVFDVTYMTNKFKMPFAPFTGVNHHGQSILFGGALLENEKEESFEWLFEHFLKCMFNKYPKAIITDQDKAMRNAIKKVFPKTRHRFCSWHIMKHETEHLRSYVSRYSDFQETHKQWVNSDTIEQFEATWEVMRSKYELENNSWITDMYNQRIHWAKPFLKDTFFAGMTTTGRSESINSFFDGYVNSRTMLNEFVVQYDKAVESRRAAEEDEDFKTMNSRPVLSSVHPIEAKAGQCYTRKMFETFKKEWTEVSVTCSCAKYETNGILCKHSLYVMKKKHVKELPSHYILPRWTLSVRYKLGSASIGLGEMNNENGVSAYTLWCVRSNFTKLIEQARDSPSEIQKVNTILISLLDDQTNRKKSTSLENTSQGSCMGVSQIDMMPQLSVRDPLGPSTTKGRPKVASRIRSSLEAPKKRTCSYCQGLGHYATSCSKRKADESLEET</sequence>
<evidence type="ECO:0000256" key="3">
    <source>
        <dbReference type="ARBA" id="ARBA00022833"/>
    </source>
</evidence>
<dbReference type="InterPro" id="IPR004330">
    <property type="entry name" value="FAR1_DNA_bnd_dom"/>
</dbReference>
<evidence type="ECO:0000256" key="4">
    <source>
        <dbReference type="PROSITE-ProRule" id="PRU00325"/>
    </source>
</evidence>
<feature type="domain" description="SWIM-type" evidence="6">
    <location>
        <begin position="545"/>
        <end position="587"/>
    </location>
</feature>
<protein>
    <recommendedName>
        <fullName evidence="6">SWIM-type domain-containing protein</fullName>
    </recommendedName>
</protein>
<keyword evidence="2 4" id="KW-0863">Zinc-finger</keyword>
<keyword evidence="8" id="KW-1185">Reference proteome</keyword>
<gene>
    <name evidence="7" type="ORF">LSAT_V11C900482770</name>
</gene>
<dbReference type="InterPro" id="IPR006564">
    <property type="entry name" value="Znf_PMZ"/>
</dbReference>
<organism evidence="7 8">
    <name type="scientific">Lactuca sativa</name>
    <name type="common">Garden lettuce</name>
    <dbReference type="NCBI Taxonomy" id="4236"/>
    <lineage>
        <taxon>Eukaryota</taxon>
        <taxon>Viridiplantae</taxon>
        <taxon>Streptophyta</taxon>
        <taxon>Embryophyta</taxon>
        <taxon>Tracheophyta</taxon>
        <taxon>Spermatophyta</taxon>
        <taxon>Magnoliopsida</taxon>
        <taxon>eudicotyledons</taxon>
        <taxon>Gunneridae</taxon>
        <taxon>Pentapetalae</taxon>
        <taxon>asterids</taxon>
        <taxon>campanulids</taxon>
        <taxon>Asterales</taxon>
        <taxon>Asteraceae</taxon>
        <taxon>Cichorioideae</taxon>
        <taxon>Cichorieae</taxon>
        <taxon>Lactucinae</taxon>
        <taxon>Lactuca</taxon>
    </lineage>
</organism>
<dbReference type="InterPro" id="IPR007527">
    <property type="entry name" value="Znf_SWIM"/>
</dbReference>
<dbReference type="Pfam" id="PF10551">
    <property type="entry name" value="MULE"/>
    <property type="match status" value="1"/>
</dbReference>
<dbReference type="PROSITE" id="PS50966">
    <property type="entry name" value="ZF_SWIM"/>
    <property type="match status" value="1"/>
</dbReference>
<evidence type="ECO:0000256" key="2">
    <source>
        <dbReference type="ARBA" id="ARBA00022771"/>
    </source>
</evidence>
<dbReference type="SMART" id="SM00575">
    <property type="entry name" value="ZnF_PMZ"/>
    <property type="match status" value="1"/>
</dbReference>
<dbReference type="GO" id="GO:0008270">
    <property type="term" value="F:zinc ion binding"/>
    <property type="evidence" value="ECO:0007669"/>
    <property type="project" value="UniProtKB-KW"/>
</dbReference>
<comment type="caution">
    <text evidence="7">The sequence shown here is derived from an EMBL/GenBank/DDBJ whole genome shotgun (WGS) entry which is preliminary data.</text>
</comment>
<evidence type="ECO:0000313" key="7">
    <source>
        <dbReference type="EMBL" id="KAJ0185368.1"/>
    </source>
</evidence>
<evidence type="ECO:0000259" key="6">
    <source>
        <dbReference type="PROSITE" id="PS50966"/>
    </source>
</evidence>
<accession>A0A9R1UDZ0</accession>
<proteinExistence type="predicted"/>
<evidence type="ECO:0000313" key="8">
    <source>
        <dbReference type="Proteomes" id="UP000235145"/>
    </source>
</evidence>
<keyword evidence="1" id="KW-0479">Metal-binding</keyword>
<reference evidence="7 8" key="1">
    <citation type="journal article" date="2017" name="Nat. Commun.">
        <title>Genome assembly with in vitro proximity ligation data and whole-genome triplication in lettuce.</title>
        <authorList>
            <person name="Reyes-Chin-Wo S."/>
            <person name="Wang Z."/>
            <person name="Yang X."/>
            <person name="Kozik A."/>
            <person name="Arikit S."/>
            <person name="Song C."/>
            <person name="Xia L."/>
            <person name="Froenicke L."/>
            <person name="Lavelle D.O."/>
            <person name="Truco M.J."/>
            <person name="Xia R."/>
            <person name="Zhu S."/>
            <person name="Xu C."/>
            <person name="Xu H."/>
            <person name="Xu X."/>
            <person name="Cox K."/>
            <person name="Korf I."/>
            <person name="Meyers B.C."/>
            <person name="Michelmore R.W."/>
        </authorList>
    </citation>
    <scope>NUCLEOTIDE SEQUENCE [LARGE SCALE GENOMIC DNA]</scope>
    <source>
        <strain evidence="8">cv. Salinas</strain>
        <tissue evidence="7">Seedlings</tissue>
    </source>
</reference>
<feature type="region of interest" description="Disordered" evidence="5">
    <location>
        <begin position="698"/>
        <end position="717"/>
    </location>
</feature>
<dbReference type="PANTHER" id="PTHR47718:SF7">
    <property type="entry name" value="PROTEIN FAR1-RELATED SEQUENCE"/>
    <property type="match status" value="1"/>
</dbReference>
<name>A0A9R1UDZ0_LACSA</name>
<dbReference type="Proteomes" id="UP000235145">
    <property type="component" value="Unassembled WGS sequence"/>
</dbReference>